<dbReference type="EMBL" id="CAJNJA010006218">
    <property type="protein sequence ID" value="CAE7207334.1"/>
    <property type="molecule type" value="Genomic_DNA"/>
</dbReference>
<sequence>MTWMIGHGAEFRGIPILYNDVAMVSTLAQLQAFIRKVSCGQVPMARKMRFCFDLDGTLVSHPPDKTARCQLLVSAVELVRQLHSAGHTIIITTSRGMPHGGGVDRAIAEQGMETFKLLEEFAIPYDELHFGKPHADVYVDAQAINSQGDLNRDLGWYVGSGESGQGGIDGAIDARSFNMVRSAGQSHVIKSSKVDVLKGECHWYRSIPPRLAGYFPQLIEIEEGDASSSDAVSSITMARVLGVTFSHLVTARLLLPEGMRRLVRALHAIHTEKPDEGSQLSKERKAGNADLCANYGSKVKKRAMEHLSLYDSLAEELGINVRRMADVLVGFLEDFEASQKAQHAFYIHGDPVFSNILRTNDDRILMIDMRGQLGKWITTQGDVHYDLSKVFQSLCGYDFMLLDQVLDESASETFDALRAAYWEEVRQRYPDVSHRQVRLLTAAHFFTIVPLHEVRSRMARYLRTAHSMLHVEGLL</sequence>
<protein>
    <recommendedName>
        <fullName evidence="3">Aminoglycoside phosphotransferase domain-containing protein</fullName>
    </recommendedName>
</protein>
<dbReference type="SUPFAM" id="SSF56112">
    <property type="entry name" value="Protein kinase-like (PK-like)"/>
    <property type="match status" value="1"/>
</dbReference>
<dbReference type="CDD" id="cd01427">
    <property type="entry name" value="HAD_like"/>
    <property type="match status" value="1"/>
</dbReference>
<dbReference type="OrthoDB" id="411438at2759"/>
<name>A0A812JER1_9DINO</name>
<evidence type="ECO:0000313" key="2">
    <source>
        <dbReference type="Proteomes" id="UP000601435"/>
    </source>
</evidence>
<gene>
    <name evidence="1" type="ORF">SNEC2469_LOCUS1864</name>
</gene>
<accession>A0A812JER1</accession>
<dbReference type="Proteomes" id="UP000601435">
    <property type="component" value="Unassembled WGS sequence"/>
</dbReference>
<dbReference type="Gene3D" id="3.40.50.1000">
    <property type="entry name" value="HAD superfamily/HAD-like"/>
    <property type="match status" value="1"/>
</dbReference>
<proteinExistence type="predicted"/>
<dbReference type="InterPro" id="IPR011009">
    <property type="entry name" value="Kinase-like_dom_sf"/>
</dbReference>
<dbReference type="AlphaFoldDB" id="A0A812JER1"/>
<dbReference type="InterPro" id="IPR023214">
    <property type="entry name" value="HAD_sf"/>
</dbReference>
<dbReference type="InterPro" id="IPR036412">
    <property type="entry name" value="HAD-like_sf"/>
</dbReference>
<evidence type="ECO:0008006" key="3">
    <source>
        <dbReference type="Google" id="ProtNLM"/>
    </source>
</evidence>
<organism evidence="1 2">
    <name type="scientific">Symbiodinium necroappetens</name>
    <dbReference type="NCBI Taxonomy" id="1628268"/>
    <lineage>
        <taxon>Eukaryota</taxon>
        <taxon>Sar</taxon>
        <taxon>Alveolata</taxon>
        <taxon>Dinophyceae</taxon>
        <taxon>Suessiales</taxon>
        <taxon>Symbiodiniaceae</taxon>
        <taxon>Symbiodinium</taxon>
    </lineage>
</organism>
<keyword evidence="2" id="KW-1185">Reference proteome</keyword>
<evidence type="ECO:0000313" key="1">
    <source>
        <dbReference type="EMBL" id="CAE7207334.1"/>
    </source>
</evidence>
<dbReference type="SUPFAM" id="SSF56784">
    <property type="entry name" value="HAD-like"/>
    <property type="match status" value="1"/>
</dbReference>
<reference evidence="1" key="1">
    <citation type="submission" date="2021-02" db="EMBL/GenBank/DDBJ databases">
        <authorList>
            <person name="Dougan E. K."/>
            <person name="Rhodes N."/>
            <person name="Thang M."/>
            <person name="Chan C."/>
        </authorList>
    </citation>
    <scope>NUCLEOTIDE SEQUENCE</scope>
</reference>
<comment type="caution">
    <text evidence="1">The sequence shown here is derived from an EMBL/GenBank/DDBJ whole genome shotgun (WGS) entry which is preliminary data.</text>
</comment>